<evidence type="ECO:0000256" key="2">
    <source>
        <dbReference type="ARBA" id="ARBA00022839"/>
    </source>
</evidence>
<dbReference type="PROSITE" id="PS51784">
    <property type="entry name" value="EXOI_SH3"/>
    <property type="match status" value="1"/>
</dbReference>
<dbReference type="InterPro" id="IPR036397">
    <property type="entry name" value="RNaseH_sf"/>
</dbReference>
<dbReference type="GO" id="GO:0045004">
    <property type="term" value="P:DNA replication proofreading"/>
    <property type="evidence" value="ECO:0007669"/>
    <property type="project" value="TreeGrafter"/>
</dbReference>
<proteinExistence type="predicted"/>
<dbReference type="InterPro" id="IPR012337">
    <property type="entry name" value="RNaseH-like_sf"/>
</dbReference>
<keyword evidence="1" id="KW-0540">Nuclease</keyword>
<keyword evidence="2" id="KW-0269">Exonuclease</keyword>
<dbReference type="EMBL" id="CP010427">
    <property type="protein sequence ID" value="AJC48908.1"/>
    <property type="molecule type" value="Genomic_DNA"/>
</dbReference>
<dbReference type="Proteomes" id="UP000031104">
    <property type="component" value="Chromosome"/>
</dbReference>
<dbReference type="PANTHER" id="PTHR30231">
    <property type="entry name" value="DNA POLYMERASE III SUBUNIT EPSILON"/>
    <property type="match status" value="1"/>
</dbReference>
<dbReference type="Gene3D" id="3.30.420.10">
    <property type="entry name" value="Ribonuclease H-like superfamily/Ribonuclease H"/>
    <property type="match status" value="1"/>
</dbReference>
<dbReference type="InterPro" id="IPR013520">
    <property type="entry name" value="Ribonucl_H"/>
</dbReference>
<keyword evidence="6" id="KW-1185">Reference proteome</keyword>
<evidence type="ECO:0000313" key="5">
    <source>
        <dbReference type="EMBL" id="AJC48908.1"/>
    </source>
</evidence>
<name>A0A0A8E4F8_9GAMM</name>
<evidence type="ECO:0000259" key="4">
    <source>
        <dbReference type="PROSITE" id="PS51785"/>
    </source>
</evidence>
<feature type="domain" description="ExoI C-terminal" evidence="4">
    <location>
        <begin position="356"/>
        <end position="483"/>
    </location>
</feature>
<dbReference type="GO" id="GO:0003676">
    <property type="term" value="F:nucleic acid binding"/>
    <property type="evidence" value="ECO:0007669"/>
    <property type="project" value="InterPro"/>
</dbReference>
<feature type="domain" description="ExoI SH3-like" evidence="3">
    <location>
        <begin position="202"/>
        <end position="351"/>
    </location>
</feature>
<dbReference type="KEGG" id="fgu:SD28_04310"/>
<sequence>MYNNQTFLFYDLETSGINNSFDQILQFAAVRTDLNFNEIERFNFFVKLNPDTTPSPMATITHHISIAEANSKGISEYQAVRKIHKIINTPGTISMGYNTLGFDDEFLRFAFFKNMLPPYTHQYKNSCFRADLFPIVACYYLFFNEALKWPEIVDEEGKEKVSLKLENLNSVNNLCSDGRAHDAIIDVLVTVELAKKLQNANPKMWQFLLDKFNKQNDEQVLNQLDIGINLNDTQYKQAIAVSGVFGFNNNFMSAVLDLGQHHHYKNQEIFLRLDSYLFSDFIEEFGSLESEYWRLTVSKKWGDIPVILPAKTRFVGKLSEQKLGMIKANKEFMKSNLDTFANFIDYVLEHKYATIENIDTDAAIYQSDFMTTADEKGCELFHSLAIVQKVQMLSQLPKNYYDRAVRIIGRLDFLKLPEKAQYEFQKYLNKIVSLEEDELLVDHRGCKRVTLEKIYKEIEHLRETQELTQEQHSLLYELEEYLF</sequence>
<dbReference type="PROSITE" id="PS51785">
    <property type="entry name" value="EXOI_C"/>
    <property type="match status" value="1"/>
</dbReference>
<dbReference type="RefSeq" id="WP_039124441.1">
    <property type="nucleotide sequence ID" value="NZ_CP010427.1"/>
</dbReference>
<evidence type="ECO:0000313" key="6">
    <source>
        <dbReference type="Proteomes" id="UP000031104"/>
    </source>
</evidence>
<evidence type="ECO:0000259" key="3">
    <source>
        <dbReference type="PROSITE" id="PS51784"/>
    </source>
</evidence>
<dbReference type="InterPro" id="IPR058561">
    <property type="entry name" value="Exonuc_1_C"/>
</dbReference>
<accession>A0A0A8E4F8</accession>
<protein>
    <submittedName>
        <fullName evidence="5">Exodeoxyribonuclease I</fullName>
    </submittedName>
</protein>
<keyword evidence="2" id="KW-0378">Hydrolase</keyword>
<dbReference type="PANTHER" id="PTHR30231:SF41">
    <property type="entry name" value="DNA POLYMERASE III SUBUNIT EPSILON"/>
    <property type="match status" value="1"/>
</dbReference>
<dbReference type="SMART" id="SM00479">
    <property type="entry name" value="EXOIII"/>
    <property type="match status" value="1"/>
</dbReference>
<dbReference type="OrthoDB" id="9763470at2"/>
<organism evidence="5 6">
    <name type="scientific">Allofrancisella guangzhouensis</name>
    <dbReference type="NCBI Taxonomy" id="594679"/>
    <lineage>
        <taxon>Bacteria</taxon>
        <taxon>Pseudomonadati</taxon>
        <taxon>Pseudomonadota</taxon>
        <taxon>Gammaproteobacteria</taxon>
        <taxon>Thiotrichales</taxon>
        <taxon>Francisellaceae</taxon>
        <taxon>Allofrancisella</taxon>
    </lineage>
</organism>
<dbReference type="InterPro" id="IPR034747">
    <property type="entry name" value="EXOI_SH3"/>
</dbReference>
<dbReference type="STRING" id="594679.SD28_04310"/>
<dbReference type="SUPFAM" id="SSF53098">
    <property type="entry name" value="Ribonuclease H-like"/>
    <property type="match status" value="1"/>
</dbReference>
<dbReference type="GO" id="GO:0005829">
    <property type="term" value="C:cytosol"/>
    <property type="evidence" value="ECO:0007669"/>
    <property type="project" value="TreeGrafter"/>
</dbReference>
<dbReference type="CDD" id="cd06138">
    <property type="entry name" value="ExoI_N"/>
    <property type="match status" value="1"/>
</dbReference>
<dbReference type="HOGENOM" id="CLU_043508_1_0_6"/>
<reference evidence="5 6" key="1">
    <citation type="submission" date="2014-12" db="EMBL/GenBank/DDBJ databases">
        <title>Complete genome sequence of Francisella guanzhouensis strain 08HL01032 isolated from air-conditioning system in China.</title>
        <authorList>
            <person name="Svensson D."/>
            <person name="Ohrman C."/>
            <person name="Backman S."/>
            <person name="Karlsson E."/>
            <person name="Nilsson E."/>
            <person name="Bystrom M."/>
            <person name="Larkeryd A."/>
            <person name="Stenberg P."/>
            <person name="Scholtz H.C."/>
            <person name="Forsman M."/>
            <person name="Sjodin A."/>
        </authorList>
    </citation>
    <scope>NUCLEOTIDE SEQUENCE [LARGE SCALE GENOMIC DNA]</scope>
    <source>
        <strain evidence="5 6">08HL01032</strain>
    </source>
</reference>
<gene>
    <name evidence="5" type="ORF">SD28_04310</name>
</gene>
<dbReference type="Pfam" id="PF00929">
    <property type="entry name" value="RNase_T"/>
    <property type="match status" value="1"/>
</dbReference>
<dbReference type="AlphaFoldDB" id="A0A0A8E4F8"/>
<evidence type="ECO:0000256" key="1">
    <source>
        <dbReference type="ARBA" id="ARBA00022722"/>
    </source>
</evidence>
<dbReference type="GO" id="GO:0008408">
    <property type="term" value="F:3'-5' exonuclease activity"/>
    <property type="evidence" value="ECO:0007669"/>
    <property type="project" value="TreeGrafter"/>
</dbReference>